<dbReference type="PIRSF" id="PIRSF035652">
    <property type="entry name" value="CHP02436"/>
    <property type="match status" value="1"/>
</dbReference>
<dbReference type="InterPro" id="IPR036583">
    <property type="entry name" value="23S_rRNA_IVS_sf"/>
</dbReference>
<accession>A0A4V1M7M0</accession>
<dbReference type="OrthoDB" id="285993at2"/>
<gene>
    <name evidence="1" type="ORF">ESA94_08735</name>
</gene>
<dbReference type="Gene3D" id="1.20.1440.60">
    <property type="entry name" value="23S rRNA-intervening sequence"/>
    <property type="match status" value="1"/>
</dbReference>
<dbReference type="Proteomes" id="UP000290204">
    <property type="component" value="Unassembled WGS sequence"/>
</dbReference>
<dbReference type="Pfam" id="PF05635">
    <property type="entry name" value="23S_rRNA_IVP"/>
    <property type="match status" value="1"/>
</dbReference>
<reference evidence="1 2" key="1">
    <citation type="submission" date="2019-01" db="EMBL/GenBank/DDBJ databases">
        <title>Lacibacter sp. strain TTM-7.</title>
        <authorList>
            <person name="Chen W.-M."/>
        </authorList>
    </citation>
    <scope>NUCLEOTIDE SEQUENCE [LARGE SCALE GENOMIC DNA]</scope>
    <source>
        <strain evidence="1 2">TTM-7</strain>
    </source>
</reference>
<dbReference type="SUPFAM" id="SSF158446">
    <property type="entry name" value="IVS-encoded protein-like"/>
    <property type="match status" value="1"/>
</dbReference>
<dbReference type="PANTHER" id="PTHR38471:SF2">
    <property type="entry name" value="FOUR HELIX BUNDLE PROTEIN"/>
    <property type="match status" value="1"/>
</dbReference>
<comment type="caution">
    <text evidence="1">The sequence shown here is derived from an EMBL/GenBank/DDBJ whole genome shotgun (WGS) entry which is preliminary data.</text>
</comment>
<sequence length="118" mass="13397">MQDMKQRTFQFSVEVGMLISALPFSMVNKAYGMQLVRSSSSVGANYRAARRAKSDADFLNKLKICEEEADESIYFLELLKVFNAAVAENIDRLIKEANELLKILVTSIITTREKLNKQ</sequence>
<evidence type="ECO:0000313" key="1">
    <source>
        <dbReference type="EMBL" id="RXK60545.1"/>
    </source>
</evidence>
<dbReference type="NCBIfam" id="TIGR02436">
    <property type="entry name" value="four helix bundle protein"/>
    <property type="match status" value="1"/>
</dbReference>
<proteinExistence type="predicted"/>
<name>A0A4V1M7M0_9BACT</name>
<keyword evidence="2" id="KW-1185">Reference proteome</keyword>
<dbReference type="InterPro" id="IPR012657">
    <property type="entry name" value="23S_rRNA-intervening_sequence"/>
</dbReference>
<dbReference type="PANTHER" id="PTHR38471">
    <property type="entry name" value="FOUR HELIX BUNDLE PROTEIN"/>
    <property type="match status" value="1"/>
</dbReference>
<organism evidence="1 2">
    <name type="scientific">Lacibacter luteus</name>
    <dbReference type="NCBI Taxonomy" id="2508719"/>
    <lineage>
        <taxon>Bacteria</taxon>
        <taxon>Pseudomonadati</taxon>
        <taxon>Bacteroidota</taxon>
        <taxon>Chitinophagia</taxon>
        <taxon>Chitinophagales</taxon>
        <taxon>Chitinophagaceae</taxon>
        <taxon>Lacibacter</taxon>
    </lineage>
</organism>
<dbReference type="AlphaFoldDB" id="A0A4V1M7M0"/>
<protein>
    <submittedName>
        <fullName evidence="1">Four helix bundle protein</fullName>
    </submittedName>
</protein>
<dbReference type="EMBL" id="SDHW01000002">
    <property type="protein sequence ID" value="RXK60545.1"/>
    <property type="molecule type" value="Genomic_DNA"/>
</dbReference>
<evidence type="ECO:0000313" key="2">
    <source>
        <dbReference type="Proteomes" id="UP000290204"/>
    </source>
</evidence>